<evidence type="ECO:0000259" key="4">
    <source>
        <dbReference type="Pfam" id="PF25485"/>
    </source>
</evidence>
<protein>
    <submittedName>
        <fullName evidence="5">Uncharacterized protein</fullName>
    </submittedName>
</protein>
<proteinExistence type="predicted"/>
<feature type="chain" id="PRO_5043893357" evidence="2">
    <location>
        <begin position="28"/>
        <end position="596"/>
    </location>
</feature>
<sequence length="596" mass="62262">MKSRILIATLLGSVGIVVAAGYGQVEADTLCITYESTYLVPVFNQGSLSSTKDSGRLPIPISPSLRPTFANNTSNPTRSALSKTFLQANSLACINITTGTDLVDSDTSLIDSQSVAAAVSASLDVAPTEAQFGPTTENLTDEGITSLIALDSTATTDAIPTTSLAAAERSVIFQVVVPDNNKRDINRRSTRAGFVGNDNPKTCTFASTFVLSQGQVVDNGRVIFYSGESYKELAGGDLAPPGSVTETFEDAGQLVFRNTALPNGEAGFCQTSDGRVYMTFSGEPAGCVQVTLAVYDVAQCQNGQLLGDTFTSTAPIGESSETTVSQENNSEVTAITGHATASSSGALLESISSEESTNAVKSTASLSSAITTATLPEFHPTQSSILSEDKSTDEPPSSRQTVFTDSEDSTSSGNISTGSTTTVSEEETTSNASERTPETTNDIQTSSMESTTTTDMETTATEATVNSDTVTVSDTITTTKAGSTATEITTALATTTSSAAKPCSDLKSPYIAISGDPFTIACGKCYFAISAIIAPFTAESFTSCIDACSLESECEAVDYLRTQKVCYLFAFDDRTTLGDQPRYDLAYKPGTEPVPT</sequence>
<evidence type="ECO:0000313" key="5">
    <source>
        <dbReference type="EMBL" id="VIO58669.1"/>
    </source>
</evidence>
<feature type="region of interest" description="Disordered" evidence="1">
    <location>
        <begin position="373"/>
        <end position="463"/>
    </location>
</feature>
<evidence type="ECO:0000256" key="1">
    <source>
        <dbReference type="SAM" id="MobiDB-lite"/>
    </source>
</evidence>
<dbReference type="Pfam" id="PF00024">
    <property type="entry name" value="PAN_1"/>
    <property type="match status" value="1"/>
</dbReference>
<evidence type="ECO:0000259" key="3">
    <source>
        <dbReference type="Pfam" id="PF00024"/>
    </source>
</evidence>
<feature type="compositionally biased region" description="Low complexity" evidence="1">
    <location>
        <begin position="445"/>
        <end position="463"/>
    </location>
</feature>
<dbReference type="InterPro" id="IPR057230">
    <property type="entry name" value="DUF7908"/>
</dbReference>
<reference evidence="5" key="1">
    <citation type="submission" date="2019-04" db="EMBL/GenBank/DDBJ databases">
        <authorList>
            <person name="Melise S."/>
            <person name="Noan J."/>
            <person name="Okalmin O."/>
        </authorList>
    </citation>
    <scope>NUCLEOTIDE SEQUENCE</scope>
    <source>
        <strain evidence="5">FN9</strain>
    </source>
</reference>
<feature type="compositionally biased region" description="Low complexity" evidence="1">
    <location>
        <begin position="409"/>
        <end position="434"/>
    </location>
</feature>
<dbReference type="EMBL" id="CAAKMV010000134">
    <property type="protein sequence ID" value="VIO58669.1"/>
    <property type="molecule type" value="Genomic_DNA"/>
</dbReference>
<accession>A0A4U9F0Z9</accession>
<evidence type="ECO:0000256" key="2">
    <source>
        <dbReference type="SAM" id="SignalP"/>
    </source>
</evidence>
<dbReference type="Pfam" id="PF25485">
    <property type="entry name" value="DUF7908"/>
    <property type="match status" value="1"/>
</dbReference>
<gene>
    <name evidence="5" type="ORF">FUG_LOCUS313251</name>
</gene>
<name>A0A4U9F0Z9_GIBZA</name>
<feature type="signal peptide" evidence="2">
    <location>
        <begin position="1"/>
        <end position="27"/>
    </location>
</feature>
<keyword evidence="2" id="KW-0732">Signal</keyword>
<feature type="domain" description="Apple" evidence="3">
    <location>
        <begin position="534"/>
        <end position="575"/>
    </location>
</feature>
<feature type="compositionally biased region" description="Polar residues" evidence="1">
    <location>
        <begin position="394"/>
        <end position="404"/>
    </location>
</feature>
<dbReference type="InterPro" id="IPR003609">
    <property type="entry name" value="Pan_app"/>
</dbReference>
<organism evidence="5">
    <name type="scientific">Gibberella zeae</name>
    <name type="common">Wheat head blight fungus</name>
    <name type="synonym">Fusarium graminearum</name>
    <dbReference type="NCBI Taxonomy" id="5518"/>
    <lineage>
        <taxon>Eukaryota</taxon>
        <taxon>Fungi</taxon>
        <taxon>Dikarya</taxon>
        <taxon>Ascomycota</taxon>
        <taxon>Pezizomycotina</taxon>
        <taxon>Sordariomycetes</taxon>
        <taxon>Hypocreomycetidae</taxon>
        <taxon>Hypocreales</taxon>
        <taxon>Nectriaceae</taxon>
        <taxon>Fusarium</taxon>
    </lineage>
</organism>
<dbReference type="AlphaFoldDB" id="A0A4U9F0Z9"/>
<feature type="domain" description="DUF7908" evidence="4">
    <location>
        <begin position="171"/>
        <end position="297"/>
    </location>
</feature>